<evidence type="ECO:0000256" key="2">
    <source>
        <dbReference type="ARBA" id="ARBA00022448"/>
    </source>
</evidence>
<evidence type="ECO:0000256" key="1">
    <source>
        <dbReference type="ARBA" id="ARBA00004127"/>
    </source>
</evidence>
<dbReference type="PROSITE" id="PS50850">
    <property type="entry name" value="MFS"/>
    <property type="match status" value="1"/>
</dbReference>
<keyword evidence="5" id="KW-0472">Membrane</keyword>
<keyword evidence="7" id="KW-1185">Reference proteome</keyword>
<keyword evidence="4" id="KW-1133">Transmembrane helix</keyword>
<organism evidence="6 7">
    <name type="scientific">Piscinibacter gummiphilus</name>
    <dbReference type="NCBI Taxonomy" id="946333"/>
    <lineage>
        <taxon>Bacteria</taxon>
        <taxon>Pseudomonadati</taxon>
        <taxon>Pseudomonadota</taxon>
        <taxon>Betaproteobacteria</taxon>
        <taxon>Burkholderiales</taxon>
        <taxon>Sphaerotilaceae</taxon>
        <taxon>Piscinibacter</taxon>
    </lineage>
</organism>
<dbReference type="InterPro" id="IPR036259">
    <property type="entry name" value="MFS_trans_sf"/>
</dbReference>
<name>A0A1W6LFN7_9BURK</name>
<dbReference type="OrthoDB" id="9768783at2"/>
<dbReference type="GO" id="GO:0012505">
    <property type="term" value="C:endomembrane system"/>
    <property type="evidence" value="ECO:0007669"/>
    <property type="project" value="UniProtKB-SubCell"/>
</dbReference>
<sequence length="440" mass="46185">MALFPQNALNDGVRKREVFGWAMYDFANSGYTTVVLTAVFNAYFVSVVAGGASWATLAWTLTIAASSLVVMLTLPALGAWADLRGAKKRLLGLTTATCVLGTCALALAGPGSLWLAVAAVIVSNVAYSYGESLVAAFLPELARSDSMGRVSGWGWSLGYVGGMLALGLSLAYVLSASARGVPATSYVPVTMLITAGVYGAASLATFLLLRERAVPAAAAATDDGGIGASLRRLAGTWQHARRYRDYVWFLACSTSYQAGISIVITLAAVYAKEAIGFTDTDTMLLVFLVNIASALGAFAFGYWQDRIGHKPALQVTLVGWLVMTGLAVASTGPVLFWIAAVVAGLCMGSSQSAGRAMVGLFTPEDRRAEFFALWTFATRLSAIIGPVTYGLFTMVTFGNHRAAMAVTALFFVGGLLCLRRVDLSRGEAASRAVTPPEPGI</sequence>
<dbReference type="InterPro" id="IPR020846">
    <property type="entry name" value="MFS_dom"/>
</dbReference>
<dbReference type="STRING" id="946333.A4W93_25800"/>
<evidence type="ECO:0000313" key="7">
    <source>
        <dbReference type="Proteomes" id="UP000193427"/>
    </source>
</evidence>
<dbReference type="GO" id="GO:0022857">
    <property type="term" value="F:transmembrane transporter activity"/>
    <property type="evidence" value="ECO:0007669"/>
    <property type="project" value="InterPro"/>
</dbReference>
<proteinExistence type="predicted"/>
<evidence type="ECO:0000256" key="3">
    <source>
        <dbReference type="ARBA" id="ARBA00022692"/>
    </source>
</evidence>
<keyword evidence="3" id="KW-0812">Transmembrane</keyword>
<evidence type="ECO:0000256" key="5">
    <source>
        <dbReference type="ARBA" id="ARBA00023136"/>
    </source>
</evidence>
<evidence type="ECO:0000313" key="6">
    <source>
        <dbReference type="EMBL" id="ARN23049.1"/>
    </source>
</evidence>
<dbReference type="PANTHER" id="PTHR23519:SF1">
    <property type="entry name" value="AUTOPHAGY-RELATED PROTEIN 22"/>
    <property type="match status" value="1"/>
</dbReference>
<dbReference type="Gene3D" id="1.20.1250.20">
    <property type="entry name" value="MFS general substrate transporter like domains"/>
    <property type="match status" value="2"/>
</dbReference>
<dbReference type="RefSeq" id="WP_085753363.1">
    <property type="nucleotide sequence ID" value="NZ_BSPR01000015.1"/>
</dbReference>
<dbReference type="Proteomes" id="UP000193427">
    <property type="component" value="Chromosome"/>
</dbReference>
<evidence type="ECO:0000256" key="4">
    <source>
        <dbReference type="ARBA" id="ARBA00022989"/>
    </source>
</evidence>
<dbReference type="InterPro" id="IPR050495">
    <property type="entry name" value="ATG22/LtaA_families"/>
</dbReference>
<dbReference type="Pfam" id="PF11700">
    <property type="entry name" value="ATG22"/>
    <property type="match status" value="1"/>
</dbReference>
<accession>A0A1W6LFN7</accession>
<dbReference type="KEGG" id="rgu:A4W93_25800"/>
<dbReference type="AlphaFoldDB" id="A0A1W6LFN7"/>
<keyword evidence="2" id="KW-0813">Transport</keyword>
<dbReference type="InterPro" id="IPR024671">
    <property type="entry name" value="Atg22-like"/>
</dbReference>
<dbReference type="EMBL" id="CP015118">
    <property type="protein sequence ID" value="ARN23049.1"/>
    <property type="molecule type" value="Genomic_DNA"/>
</dbReference>
<dbReference type="SUPFAM" id="SSF103473">
    <property type="entry name" value="MFS general substrate transporter"/>
    <property type="match status" value="1"/>
</dbReference>
<reference evidence="6 7" key="1">
    <citation type="submission" date="2016-04" db="EMBL/GenBank/DDBJ databases">
        <title>Complete genome sequence of natural rubber-degrading, novel Gram-negative bacterium, Rhizobacter gummiphilus strain NS21.</title>
        <authorList>
            <person name="Tabata M."/>
            <person name="Kasai D."/>
            <person name="Fukuda M."/>
        </authorList>
    </citation>
    <scope>NUCLEOTIDE SEQUENCE [LARGE SCALE GENOMIC DNA]</scope>
    <source>
        <strain evidence="6 7">NS21</strain>
    </source>
</reference>
<comment type="subcellular location">
    <subcellularLocation>
        <location evidence="1">Endomembrane system</location>
        <topology evidence="1">Multi-pass membrane protein</topology>
    </subcellularLocation>
</comment>
<gene>
    <name evidence="6" type="ORF">A4W93_25800</name>
</gene>
<protein>
    <submittedName>
        <fullName evidence="6">MFS transporter</fullName>
    </submittedName>
</protein>
<dbReference type="PANTHER" id="PTHR23519">
    <property type="entry name" value="AUTOPHAGY-RELATED PROTEIN 22"/>
    <property type="match status" value="1"/>
</dbReference>